<feature type="transmembrane region" description="Helical" evidence="6">
    <location>
        <begin position="215"/>
        <end position="235"/>
    </location>
</feature>
<proteinExistence type="inferred from homology"/>
<keyword evidence="5 6" id="KW-0472">Membrane</keyword>
<organism evidence="7 8">
    <name type="scientific">Pseudosulfitobacter koreensis</name>
    <dbReference type="NCBI Taxonomy" id="2968472"/>
    <lineage>
        <taxon>Bacteria</taxon>
        <taxon>Pseudomonadati</taxon>
        <taxon>Pseudomonadota</taxon>
        <taxon>Alphaproteobacteria</taxon>
        <taxon>Rhodobacterales</taxon>
        <taxon>Roseobacteraceae</taxon>
        <taxon>Pseudosulfitobacter</taxon>
    </lineage>
</organism>
<comment type="similarity">
    <text evidence="2">Belongs to the autoinducer-2 exporter (AI-2E) (TC 2.A.86) family.</text>
</comment>
<gene>
    <name evidence="7" type="ORF">NTA49_09035</name>
</gene>
<dbReference type="PANTHER" id="PTHR21716:SF64">
    <property type="entry name" value="AI-2 TRANSPORT PROTEIN TQSA"/>
    <property type="match status" value="1"/>
</dbReference>
<evidence type="ECO:0000313" key="8">
    <source>
        <dbReference type="Proteomes" id="UP001165396"/>
    </source>
</evidence>
<evidence type="ECO:0000256" key="6">
    <source>
        <dbReference type="SAM" id="Phobius"/>
    </source>
</evidence>
<keyword evidence="4 6" id="KW-1133">Transmembrane helix</keyword>
<feature type="transmembrane region" description="Helical" evidence="6">
    <location>
        <begin position="279"/>
        <end position="297"/>
    </location>
</feature>
<evidence type="ECO:0000256" key="1">
    <source>
        <dbReference type="ARBA" id="ARBA00004141"/>
    </source>
</evidence>
<dbReference type="PANTHER" id="PTHR21716">
    <property type="entry name" value="TRANSMEMBRANE PROTEIN"/>
    <property type="match status" value="1"/>
</dbReference>
<dbReference type="Proteomes" id="UP001165396">
    <property type="component" value="Unassembled WGS sequence"/>
</dbReference>
<name>A0ABT1Z0M4_9RHOB</name>
<evidence type="ECO:0000256" key="3">
    <source>
        <dbReference type="ARBA" id="ARBA00022692"/>
    </source>
</evidence>
<feature type="transmembrane region" description="Helical" evidence="6">
    <location>
        <begin position="317"/>
        <end position="344"/>
    </location>
</feature>
<dbReference type="RefSeq" id="WP_258294394.1">
    <property type="nucleotide sequence ID" value="NZ_JANKJG010000005.1"/>
</dbReference>
<feature type="transmembrane region" description="Helical" evidence="6">
    <location>
        <begin position="241"/>
        <end position="272"/>
    </location>
</feature>
<reference evidence="7" key="1">
    <citation type="submission" date="2022-07" db="EMBL/GenBank/DDBJ databases">
        <title>Pseudosulfitobacter sp. strain AP-MA-4, whole genome sequence.</title>
        <authorList>
            <person name="Jiang Y."/>
        </authorList>
    </citation>
    <scope>NUCLEOTIDE SEQUENCE</scope>
    <source>
        <strain evidence="7">AP-MA-4</strain>
    </source>
</reference>
<keyword evidence="8" id="KW-1185">Reference proteome</keyword>
<evidence type="ECO:0000313" key="7">
    <source>
        <dbReference type="EMBL" id="MCR8826679.1"/>
    </source>
</evidence>
<dbReference type="InterPro" id="IPR002549">
    <property type="entry name" value="AI-2E-like"/>
</dbReference>
<dbReference type="EMBL" id="JANKJG010000005">
    <property type="protein sequence ID" value="MCR8826679.1"/>
    <property type="molecule type" value="Genomic_DNA"/>
</dbReference>
<evidence type="ECO:0000256" key="4">
    <source>
        <dbReference type="ARBA" id="ARBA00022989"/>
    </source>
</evidence>
<accession>A0ABT1Z0M4</accession>
<evidence type="ECO:0000256" key="2">
    <source>
        <dbReference type="ARBA" id="ARBA00009773"/>
    </source>
</evidence>
<feature type="transmembrane region" description="Helical" evidence="6">
    <location>
        <begin position="68"/>
        <end position="94"/>
    </location>
</feature>
<feature type="transmembrane region" description="Helical" evidence="6">
    <location>
        <begin position="156"/>
        <end position="179"/>
    </location>
</feature>
<dbReference type="Pfam" id="PF01594">
    <property type="entry name" value="AI-2E_transport"/>
    <property type="match status" value="1"/>
</dbReference>
<feature type="transmembrane region" description="Helical" evidence="6">
    <location>
        <begin position="39"/>
        <end position="56"/>
    </location>
</feature>
<comment type="subcellular location">
    <subcellularLocation>
        <location evidence="1">Membrane</location>
        <topology evidence="1">Multi-pass membrane protein</topology>
    </subcellularLocation>
</comment>
<protein>
    <submittedName>
        <fullName evidence="7">AI-2E family transporter</fullName>
    </submittedName>
</protein>
<sequence length="374" mass="40593">MDSTHPDQNPRVQRTAMMWLLTVIVVILSGWALRATATVFVPLVLAFFLTLIVHPLDRKTAERLPSRVSWLGHVVALLAVLLGVGIFIGCLWVAAEQIVARFENAGDMSMLSGLDLGTADDGNDGKTTQLEQAYASAVDSLQGAIWERVSGFANGVVNTAGTTLGGLILVLFLTLLMLIEAPKWGAKMQSAASQSTAQELRAGLGVFAHRLMRYLITRTILGLITALLYVGWMWIFDLDLLIVWGLLAFLLNFIPTLGSMIAGVLPVIYAFVQKDFSTAFLIGSGLLVIEQVMGNFVDPRVQGRQVSISPLVILVVLVLWGWIWGIMGAILAVPITIAAIIGFAHFEPLRPFALFLSNENSMDDLDCMAQGEDG</sequence>
<feature type="transmembrane region" description="Helical" evidence="6">
    <location>
        <begin position="16"/>
        <end position="33"/>
    </location>
</feature>
<evidence type="ECO:0000256" key="5">
    <source>
        <dbReference type="ARBA" id="ARBA00023136"/>
    </source>
</evidence>
<comment type="caution">
    <text evidence="7">The sequence shown here is derived from an EMBL/GenBank/DDBJ whole genome shotgun (WGS) entry which is preliminary data.</text>
</comment>
<keyword evidence="3 6" id="KW-0812">Transmembrane</keyword>